<dbReference type="GO" id="GO:0009060">
    <property type="term" value="P:aerobic respiration"/>
    <property type="evidence" value="ECO:0007669"/>
    <property type="project" value="TreeGrafter"/>
</dbReference>
<dbReference type="CTD" id="4535"/>
<feature type="transmembrane region" description="Helical" evidence="9">
    <location>
        <begin position="109"/>
        <end position="131"/>
    </location>
</feature>
<dbReference type="GeneID" id="76815574"/>
<protein>
    <recommendedName>
        <fullName evidence="3 8">NADH-ubiquinone oxidoreductase chain 1</fullName>
        <ecNumber evidence="8">7.1.1.2</ecNumber>
    </recommendedName>
</protein>
<sequence length="329" mass="37142">MSLNFLNIFNNILNPLIIILPILLAVAFLTLLERKVLGYIQYRKGPNLIGPIGLLQPIADGLKLFIKENFSPSTANLFIFYMSPSIFFFIALFLWGVAPLSESGLNINLSLLFIIALSSLSVYPLLTAGWASNSKYALLGAIRGAAQMISYEVSLSLILLPIIFIIGTWNLNLFNTFNSFNLWLIIPCPLLFIMWFISTLAETNRSPFDLAEGESELVSGYNVEYSGAPFALFFLGEYTNIIFINLISVLIFLGNNSPTNNLLINVINITIKTSCIIFIFLWIRASFPRVRYDQLMMLMWKNFLPLILGLLNFYYILIIISGNLSSYYN</sequence>
<feature type="transmembrane region" description="Helical" evidence="9">
    <location>
        <begin position="230"/>
        <end position="253"/>
    </location>
</feature>
<evidence type="ECO:0000313" key="10">
    <source>
        <dbReference type="EMBL" id="UZG65889.1"/>
    </source>
</evidence>
<proteinExistence type="inferred from homology"/>
<name>A0A9E8D0C1_9ECHI</name>
<evidence type="ECO:0000256" key="4">
    <source>
        <dbReference type="ARBA" id="ARBA00022692"/>
    </source>
</evidence>
<evidence type="ECO:0000256" key="5">
    <source>
        <dbReference type="ARBA" id="ARBA00022989"/>
    </source>
</evidence>
<keyword evidence="4 7" id="KW-0812">Transmembrane</keyword>
<dbReference type="InterPro" id="IPR001694">
    <property type="entry name" value="NADH_UbQ_OxRdtase_su1/FPO"/>
</dbReference>
<organism evidence="10">
    <name type="scientific">Ophiophthalmus serratus</name>
    <dbReference type="NCBI Taxonomy" id="2993811"/>
    <lineage>
        <taxon>Eukaryota</taxon>
        <taxon>Metazoa</taxon>
        <taxon>Echinodermata</taxon>
        <taxon>Eleutherozoa</taxon>
        <taxon>Asterozoa</taxon>
        <taxon>Ophiuroidea</taxon>
        <taxon>Myophiuroidea</taxon>
        <taxon>Metophiurida</taxon>
        <taxon>Ophintegrida</taxon>
        <taxon>Amphilepidida</taxon>
        <taxon>Ophiurina</taxon>
        <taxon>Ophiacanthidae</taxon>
        <taxon>Ophiophthalmus</taxon>
    </lineage>
</organism>
<keyword evidence="7" id="KW-0520">NAD</keyword>
<dbReference type="AlphaFoldDB" id="A0A9E8D0C1"/>
<feature type="transmembrane region" description="Helical" evidence="9">
    <location>
        <begin position="12"/>
        <end position="32"/>
    </location>
</feature>
<dbReference type="HAMAP" id="MF_01350">
    <property type="entry name" value="NDH1_NuoH"/>
    <property type="match status" value="1"/>
</dbReference>
<gene>
    <name evidence="10" type="primary">ND1</name>
</gene>
<dbReference type="PROSITE" id="PS00668">
    <property type="entry name" value="COMPLEX1_ND1_2"/>
    <property type="match status" value="1"/>
</dbReference>
<dbReference type="RefSeq" id="YP_010570401.1">
    <property type="nucleotide sequence ID" value="NC_068735.1"/>
</dbReference>
<reference evidence="10" key="1">
    <citation type="submission" date="2022-09" db="EMBL/GenBank/DDBJ databases">
        <title>Strategy of Micro-environmental Adaptation to Cold Seep among Different Brittle Stars Colonization.</title>
        <authorList>
            <person name="Ma S."/>
        </authorList>
    </citation>
    <scope>NUCLEOTIDE SEQUENCE</scope>
</reference>
<dbReference type="GO" id="GO:0003954">
    <property type="term" value="F:NADH dehydrogenase activity"/>
    <property type="evidence" value="ECO:0007669"/>
    <property type="project" value="TreeGrafter"/>
</dbReference>
<feature type="transmembrane region" description="Helical" evidence="9">
    <location>
        <begin position="262"/>
        <end position="283"/>
    </location>
</feature>
<keyword evidence="8" id="KW-0830">Ubiquinone</keyword>
<feature type="transmembrane region" description="Helical" evidence="9">
    <location>
        <begin position="303"/>
        <end position="324"/>
    </location>
</feature>
<dbReference type="GO" id="GO:0008137">
    <property type="term" value="F:NADH dehydrogenase (ubiquinone) activity"/>
    <property type="evidence" value="ECO:0007669"/>
    <property type="project" value="UniProtKB-EC"/>
</dbReference>
<comment type="catalytic activity">
    <reaction evidence="8">
        <text>a ubiquinone + NADH + 5 H(+)(in) = a ubiquinol + NAD(+) + 4 H(+)(out)</text>
        <dbReference type="Rhea" id="RHEA:29091"/>
        <dbReference type="Rhea" id="RHEA-COMP:9565"/>
        <dbReference type="Rhea" id="RHEA-COMP:9566"/>
        <dbReference type="ChEBI" id="CHEBI:15378"/>
        <dbReference type="ChEBI" id="CHEBI:16389"/>
        <dbReference type="ChEBI" id="CHEBI:17976"/>
        <dbReference type="ChEBI" id="CHEBI:57540"/>
        <dbReference type="ChEBI" id="CHEBI:57945"/>
        <dbReference type="EC" id="7.1.1.2"/>
    </reaction>
</comment>
<feature type="transmembrane region" description="Helical" evidence="9">
    <location>
        <begin position="78"/>
        <end position="97"/>
    </location>
</feature>
<dbReference type="PANTHER" id="PTHR11432">
    <property type="entry name" value="NADH DEHYDROGENASE SUBUNIT 1"/>
    <property type="match status" value="1"/>
</dbReference>
<evidence type="ECO:0000256" key="1">
    <source>
        <dbReference type="ARBA" id="ARBA00004141"/>
    </source>
</evidence>
<dbReference type="PROSITE" id="PS00667">
    <property type="entry name" value="COMPLEX1_ND1_1"/>
    <property type="match status" value="1"/>
</dbReference>
<dbReference type="EC" id="7.1.1.2" evidence="8"/>
<evidence type="ECO:0000256" key="6">
    <source>
        <dbReference type="ARBA" id="ARBA00023136"/>
    </source>
</evidence>
<evidence type="ECO:0000256" key="7">
    <source>
        <dbReference type="RuleBase" id="RU000471"/>
    </source>
</evidence>
<dbReference type="GO" id="GO:0005743">
    <property type="term" value="C:mitochondrial inner membrane"/>
    <property type="evidence" value="ECO:0007669"/>
    <property type="project" value="UniProtKB-SubCell"/>
</dbReference>
<dbReference type="PANTHER" id="PTHR11432:SF3">
    <property type="entry name" value="NADH-UBIQUINONE OXIDOREDUCTASE CHAIN 1"/>
    <property type="match status" value="1"/>
</dbReference>
<feature type="transmembrane region" description="Helical" evidence="9">
    <location>
        <begin position="180"/>
        <end position="201"/>
    </location>
</feature>
<dbReference type="InterPro" id="IPR018086">
    <property type="entry name" value="NADH_UbQ_OxRdtase_su1_CS"/>
</dbReference>
<evidence type="ECO:0000256" key="3">
    <source>
        <dbReference type="ARBA" id="ARBA00021009"/>
    </source>
</evidence>
<dbReference type="EMBL" id="OP432684">
    <property type="protein sequence ID" value="UZG65889.1"/>
    <property type="molecule type" value="Genomic_DNA"/>
</dbReference>
<geneLocation type="mitochondrion" evidence="10"/>
<accession>A0A9E8D0C1</accession>
<keyword evidence="8 10" id="KW-0496">Mitochondrion</keyword>
<keyword evidence="5 9" id="KW-1133">Transmembrane helix</keyword>
<dbReference type="Pfam" id="PF00146">
    <property type="entry name" value="NADHdh"/>
    <property type="match status" value="1"/>
</dbReference>
<feature type="transmembrane region" description="Helical" evidence="9">
    <location>
        <begin position="151"/>
        <end position="173"/>
    </location>
</feature>
<evidence type="ECO:0000256" key="2">
    <source>
        <dbReference type="ARBA" id="ARBA00010535"/>
    </source>
</evidence>
<evidence type="ECO:0000256" key="9">
    <source>
        <dbReference type="SAM" id="Phobius"/>
    </source>
</evidence>
<evidence type="ECO:0000256" key="8">
    <source>
        <dbReference type="RuleBase" id="RU000473"/>
    </source>
</evidence>
<comment type="subcellular location">
    <subcellularLocation>
        <location evidence="1">Membrane</location>
        <topology evidence="1">Multi-pass membrane protein</topology>
    </subcellularLocation>
    <subcellularLocation>
        <location evidence="7">Mitochondrion inner membrane</location>
        <topology evidence="7">Multi-pass membrane protein</topology>
    </subcellularLocation>
</comment>
<comment type="similarity">
    <text evidence="2 7">Belongs to the complex I subunit 1 family.</text>
</comment>
<keyword evidence="6 9" id="KW-0472">Membrane</keyword>